<dbReference type="Pfam" id="PF00059">
    <property type="entry name" value="Lectin_C"/>
    <property type="match status" value="1"/>
</dbReference>
<dbReference type="InterPro" id="IPR008979">
    <property type="entry name" value="Galactose-bd-like_sf"/>
</dbReference>
<dbReference type="PANTHER" id="PTHR45713">
    <property type="entry name" value="FTP DOMAIN-CONTAINING PROTEIN"/>
    <property type="match status" value="1"/>
</dbReference>
<dbReference type="SUPFAM" id="SSF56436">
    <property type="entry name" value="C-type lectin-like"/>
    <property type="match status" value="1"/>
</dbReference>
<dbReference type="AlphaFoldDB" id="A0A671Z2C5"/>
<comment type="similarity">
    <text evidence="2">Belongs to the fucolectin family.</text>
</comment>
<dbReference type="CDD" id="cd00037">
    <property type="entry name" value="CLECT"/>
    <property type="match status" value="1"/>
</dbReference>
<dbReference type="Pfam" id="PF22633">
    <property type="entry name" value="F5_F8_type_C_2"/>
    <property type="match status" value="3"/>
</dbReference>
<organism evidence="9 10">
    <name type="scientific">Sparus aurata</name>
    <name type="common">Gilthead sea bream</name>
    <dbReference type="NCBI Taxonomy" id="8175"/>
    <lineage>
        <taxon>Eukaryota</taxon>
        <taxon>Metazoa</taxon>
        <taxon>Chordata</taxon>
        <taxon>Craniata</taxon>
        <taxon>Vertebrata</taxon>
        <taxon>Euteleostomi</taxon>
        <taxon>Actinopterygii</taxon>
        <taxon>Neopterygii</taxon>
        <taxon>Teleostei</taxon>
        <taxon>Neoteleostei</taxon>
        <taxon>Acanthomorphata</taxon>
        <taxon>Eupercaria</taxon>
        <taxon>Spariformes</taxon>
        <taxon>Sparidae</taxon>
        <taxon>Sparus</taxon>
    </lineage>
</organism>
<comment type="function">
    <text evidence="1">Acts as a defensive agent. Recognizes blood group fucosylated oligosaccharides including A, B, H and Lewis B-type antigens. Does not recognize Lewis A antigen and has low affinity for monovalent haptens.</text>
</comment>
<keyword evidence="7" id="KW-1015">Disulfide bond</keyword>
<dbReference type="InterPro" id="IPR001304">
    <property type="entry name" value="C-type_lectin-like"/>
</dbReference>
<keyword evidence="6" id="KW-0106">Calcium</keyword>
<dbReference type="GO" id="GO:0046872">
    <property type="term" value="F:metal ion binding"/>
    <property type="evidence" value="ECO:0007669"/>
    <property type="project" value="UniProtKB-KW"/>
</dbReference>
<feature type="domain" description="C-type lectin" evidence="8">
    <location>
        <begin position="495"/>
        <end position="605"/>
    </location>
</feature>
<protein>
    <recommendedName>
        <fullName evidence="8">C-type lectin domain-containing protein</fullName>
    </recommendedName>
</protein>
<dbReference type="Proteomes" id="UP000472265">
    <property type="component" value="Chromosome 21"/>
</dbReference>
<dbReference type="SUPFAM" id="SSF49785">
    <property type="entry name" value="Galactose-binding domain-like"/>
    <property type="match status" value="4"/>
</dbReference>
<evidence type="ECO:0000313" key="9">
    <source>
        <dbReference type="Ensembl" id="ENSSAUP00010069296.1"/>
    </source>
</evidence>
<dbReference type="GO" id="GO:0010185">
    <property type="term" value="P:regulation of cellular defense response"/>
    <property type="evidence" value="ECO:0007669"/>
    <property type="project" value="UniProtKB-ARBA"/>
</dbReference>
<evidence type="ECO:0000256" key="5">
    <source>
        <dbReference type="ARBA" id="ARBA00022734"/>
    </source>
</evidence>
<comment type="subunit">
    <text evidence="3">Homotrimer.</text>
</comment>
<reference evidence="9" key="2">
    <citation type="submission" date="2025-08" db="UniProtKB">
        <authorList>
            <consortium name="Ensembl"/>
        </authorList>
    </citation>
    <scope>IDENTIFICATION</scope>
</reference>
<evidence type="ECO:0000256" key="1">
    <source>
        <dbReference type="ARBA" id="ARBA00002219"/>
    </source>
</evidence>
<dbReference type="Ensembl" id="ENSSAUT00010072521.1">
    <property type="protein sequence ID" value="ENSSAUP00010069296.1"/>
    <property type="gene ID" value="ENSSAUG00010027456.1"/>
</dbReference>
<evidence type="ECO:0000256" key="2">
    <source>
        <dbReference type="ARBA" id="ARBA00010147"/>
    </source>
</evidence>
<dbReference type="InterPro" id="IPR016187">
    <property type="entry name" value="CTDL_fold"/>
</dbReference>
<dbReference type="SMART" id="SM00607">
    <property type="entry name" value="FTP"/>
    <property type="match status" value="3"/>
</dbReference>
<keyword evidence="5" id="KW-0430">Lectin</keyword>
<dbReference type="GO" id="GO:0042806">
    <property type="term" value="F:fucose binding"/>
    <property type="evidence" value="ECO:0007669"/>
    <property type="project" value="UniProtKB-ARBA"/>
</dbReference>
<dbReference type="InterPro" id="IPR051941">
    <property type="entry name" value="BG_Antigen-Binding_Lectin"/>
</dbReference>
<keyword evidence="4" id="KW-0479">Metal-binding</keyword>
<dbReference type="InParanoid" id="A0A671Z2C5"/>
<dbReference type="InterPro" id="IPR006585">
    <property type="entry name" value="FTP1"/>
</dbReference>
<dbReference type="PANTHER" id="PTHR45713:SF6">
    <property type="entry name" value="F5_8 TYPE C DOMAIN-CONTAINING PROTEIN"/>
    <property type="match status" value="1"/>
</dbReference>
<dbReference type="GO" id="GO:0001868">
    <property type="term" value="P:regulation of complement activation, lectin pathway"/>
    <property type="evidence" value="ECO:0007669"/>
    <property type="project" value="UniProtKB-ARBA"/>
</dbReference>
<dbReference type="Gene3D" id="2.60.120.260">
    <property type="entry name" value="Galactose-binding domain-like"/>
    <property type="match status" value="4"/>
</dbReference>
<dbReference type="PROSITE" id="PS50041">
    <property type="entry name" value="C_TYPE_LECTIN_2"/>
    <property type="match status" value="1"/>
</dbReference>
<accession>A0A671Z2C5</accession>
<name>A0A671Z2C5_SPAAU</name>
<dbReference type="GeneTree" id="ENSGT01060000248575"/>
<evidence type="ECO:0000256" key="3">
    <source>
        <dbReference type="ARBA" id="ARBA00011233"/>
    </source>
</evidence>
<reference evidence="9" key="3">
    <citation type="submission" date="2025-09" db="UniProtKB">
        <authorList>
            <consortium name="Ensembl"/>
        </authorList>
    </citation>
    <scope>IDENTIFICATION</scope>
</reference>
<dbReference type="InterPro" id="IPR016186">
    <property type="entry name" value="C-type_lectin-like/link_sf"/>
</dbReference>
<dbReference type="SMART" id="SM00034">
    <property type="entry name" value="CLECT"/>
    <property type="match status" value="1"/>
</dbReference>
<reference evidence="9" key="1">
    <citation type="submission" date="2021-04" db="EMBL/GenBank/DDBJ databases">
        <authorList>
            <consortium name="Wellcome Sanger Institute Data Sharing"/>
        </authorList>
    </citation>
    <scope>NUCLEOTIDE SEQUENCE [LARGE SCALE GENOMIC DNA]</scope>
</reference>
<proteinExistence type="inferred from homology"/>
<keyword evidence="10" id="KW-1185">Reference proteome</keyword>
<dbReference type="Gene3D" id="3.10.100.10">
    <property type="entry name" value="Mannose-Binding Protein A, subunit A"/>
    <property type="match status" value="1"/>
</dbReference>
<sequence>MTGAPVRVHIGSFNNGIDSKMCTNITNFKGGEWNDFKCTEQVSGRYVTVFLPETSNLILCEVKIYGKRKDLINTTNSITSQSSNYRAHGVSYSSGRATDGNETLCANTNDEQKPWWRIDLLGVYNISGISIYNVVGDNTNMDGAQIRVGNSRENNGINNKICANMIPFIEEQWNNYTCAEQVSGRYVTVSFPGTNPLILCEVKIYSKRKDLINTTNSITSQSSNYIDDDDFSYSSGRATDGDEKECAHTEPKRGNHWWRIELPGIYDISGISIYNTKEDNTNMNGAQIHIGNSRQNNRINNKICANMTPFIEEQWNNYTCAEQVSGRYITVSLQRRMQLILCEVKIYGKRKDLINTTNSITSQSSNYTHDVQYSSVKATDRDKTACARTEEKQGDHWWRIDLLGVYDISCVSIYNKIGHDITMTGAQIHIGNSRENNGTNNKICTNITNFEGGQWNDFKCTEQVSGRYVTVFLPGTRSLILCEVEIYGKRKASPFKLIKEKKTWEHALEYCRGNDMDLATILDEDDQTLAELEARRADTPFLWLGLHYTCILEVWFWVADYRLEFNRWADGEKTGDCDRSAVMERSEGHKWFSKSDYDEFNFICQKF</sequence>
<evidence type="ECO:0000313" key="10">
    <source>
        <dbReference type="Proteomes" id="UP000472265"/>
    </source>
</evidence>
<evidence type="ECO:0000256" key="4">
    <source>
        <dbReference type="ARBA" id="ARBA00022723"/>
    </source>
</evidence>
<evidence type="ECO:0000259" key="8">
    <source>
        <dbReference type="PROSITE" id="PS50041"/>
    </source>
</evidence>
<evidence type="ECO:0000256" key="6">
    <source>
        <dbReference type="ARBA" id="ARBA00022837"/>
    </source>
</evidence>
<evidence type="ECO:0000256" key="7">
    <source>
        <dbReference type="ARBA" id="ARBA00023157"/>
    </source>
</evidence>